<dbReference type="EMBL" id="RPFL01000002">
    <property type="protein sequence ID" value="RPD90450.1"/>
    <property type="molecule type" value="Genomic_DNA"/>
</dbReference>
<accession>A0A3N4NE77</accession>
<organism evidence="2 3">
    <name type="scientific">Neisseria weixii</name>
    <dbReference type="NCBI Taxonomy" id="1853276"/>
    <lineage>
        <taxon>Bacteria</taxon>
        <taxon>Pseudomonadati</taxon>
        <taxon>Pseudomonadota</taxon>
        <taxon>Betaproteobacteria</taxon>
        <taxon>Neisseriales</taxon>
        <taxon>Neisseriaceae</taxon>
        <taxon>Neisseria</taxon>
    </lineage>
</organism>
<keyword evidence="1" id="KW-0812">Transmembrane</keyword>
<proteinExistence type="predicted"/>
<feature type="transmembrane region" description="Helical" evidence="1">
    <location>
        <begin position="129"/>
        <end position="152"/>
    </location>
</feature>
<keyword evidence="1" id="KW-0472">Membrane</keyword>
<dbReference type="OrthoDB" id="8605605at2"/>
<protein>
    <submittedName>
        <fullName evidence="2">Uncharacterized protein</fullName>
    </submittedName>
</protein>
<reference evidence="2 3" key="1">
    <citation type="submission" date="2018-11" db="EMBL/GenBank/DDBJ databases">
        <title>Neisseria weixii sp. nov. isolated from the rectal contents of plateau pika (Ochotona cruzoniae).</title>
        <authorList>
            <person name="Zhang G."/>
        </authorList>
    </citation>
    <scope>NUCLEOTIDE SEQUENCE [LARGE SCALE GENOMIC DNA]</scope>
    <source>
        <strain evidence="2 3">10009</strain>
    </source>
</reference>
<evidence type="ECO:0000313" key="3">
    <source>
        <dbReference type="Proteomes" id="UP000272412"/>
    </source>
</evidence>
<feature type="transmembrane region" description="Helical" evidence="1">
    <location>
        <begin position="89"/>
        <end position="109"/>
    </location>
</feature>
<evidence type="ECO:0000313" key="2">
    <source>
        <dbReference type="EMBL" id="RPD90450.1"/>
    </source>
</evidence>
<evidence type="ECO:0000256" key="1">
    <source>
        <dbReference type="SAM" id="Phobius"/>
    </source>
</evidence>
<dbReference type="RefSeq" id="WP_096295253.1">
    <property type="nucleotide sequence ID" value="NZ_CP023429.1"/>
</dbReference>
<dbReference type="Proteomes" id="UP000272412">
    <property type="component" value="Unassembled WGS sequence"/>
</dbReference>
<name>A0A3N4NE77_9NEIS</name>
<dbReference type="AlphaFoldDB" id="A0A3N4NE77"/>
<sequence length="165" mass="18504">MPTPSYPSRQVLFYSLICGFGVSLLVIEANWQILRWAERQDGYHHPPTGISAHLFEILLYATLTCLPLVLLTVAICVAKRVYRNKRGGYIIGFFATAVFLAIVIGAWLFKMITHYMEAHTIWLPPSDFASALAYIWLWFCISAVMLCAWLAGAPPKPEPGLKESA</sequence>
<comment type="caution">
    <text evidence="2">The sequence shown here is derived from an EMBL/GenBank/DDBJ whole genome shotgun (WGS) entry which is preliminary data.</text>
</comment>
<dbReference type="KEGG" id="nwx:CGZ65_06295"/>
<keyword evidence="1" id="KW-1133">Transmembrane helix</keyword>
<gene>
    <name evidence="2" type="ORF">EGK74_01470</name>
</gene>
<feature type="transmembrane region" description="Helical" evidence="1">
    <location>
        <begin position="12"/>
        <end position="34"/>
    </location>
</feature>
<keyword evidence="3" id="KW-1185">Reference proteome</keyword>
<feature type="transmembrane region" description="Helical" evidence="1">
    <location>
        <begin position="54"/>
        <end position="77"/>
    </location>
</feature>